<protein>
    <submittedName>
        <fullName evidence="2">Uncharacterized protein</fullName>
    </submittedName>
</protein>
<feature type="region of interest" description="Disordered" evidence="1">
    <location>
        <begin position="58"/>
        <end position="84"/>
    </location>
</feature>
<evidence type="ECO:0000256" key="1">
    <source>
        <dbReference type="SAM" id="MobiDB-lite"/>
    </source>
</evidence>
<name>A0AAV8S330_ENSVE</name>
<sequence length="84" mass="9969">MNTLFSTRPRYSFRIPHFNWNKWWGPLTRTDQPKEEEKGKWNELLLLRTLISYNILRPPRPEGQEELNSTSRLEGGKGPSRVES</sequence>
<dbReference type="EMBL" id="JAQQAF010000001">
    <property type="protein sequence ID" value="KAJ8513770.1"/>
    <property type="molecule type" value="Genomic_DNA"/>
</dbReference>
<reference evidence="2 3" key="1">
    <citation type="submission" date="2022-12" db="EMBL/GenBank/DDBJ databases">
        <title>Chromosome-scale assembly of the Ensete ventricosum genome.</title>
        <authorList>
            <person name="Dussert Y."/>
            <person name="Stocks J."/>
            <person name="Wendawek A."/>
            <person name="Woldeyes F."/>
            <person name="Nichols R.A."/>
            <person name="Borrell J.S."/>
        </authorList>
    </citation>
    <scope>NUCLEOTIDE SEQUENCE [LARGE SCALE GENOMIC DNA]</scope>
    <source>
        <strain evidence="3">cv. Maze</strain>
        <tissue evidence="2">Seeds</tissue>
    </source>
</reference>
<accession>A0AAV8S330</accession>
<comment type="caution">
    <text evidence="2">The sequence shown here is derived from an EMBL/GenBank/DDBJ whole genome shotgun (WGS) entry which is preliminary data.</text>
</comment>
<keyword evidence="3" id="KW-1185">Reference proteome</keyword>
<evidence type="ECO:0000313" key="2">
    <source>
        <dbReference type="EMBL" id="KAJ8513770.1"/>
    </source>
</evidence>
<dbReference type="AlphaFoldDB" id="A0AAV8S330"/>
<proteinExistence type="predicted"/>
<evidence type="ECO:0000313" key="3">
    <source>
        <dbReference type="Proteomes" id="UP001222027"/>
    </source>
</evidence>
<organism evidence="2 3">
    <name type="scientific">Ensete ventricosum</name>
    <name type="common">Abyssinian banana</name>
    <name type="synonym">Musa ensete</name>
    <dbReference type="NCBI Taxonomy" id="4639"/>
    <lineage>
        <taxon>Eukaryota</taxon>
        <taxon>Viridiplantae</taxon>
        <taxon>Streptophyta</taxon>
        <taxon>Embryophyta</taxon>
        <taxon>Tracheophyta</taxon>
        <taxon>Spermatophyta</taxon>
        <taxon>Magnoliopsida</taxon>
        <taxon>Liliopsida</taxon>
        <taxon>Zingiberales</taxon>
        <taxon>Musaceae</taxon>
        <taxon>Ensete</taxon>
    </lineage>
</organism>
<gene>
    <name evidence="2" type="ORF">OPV22_004204</name>
</gene>
<dbReference type="Proteomes" id="UP001222027">
    <property type="component" value="Unassembled WGS sequence"/>
</dbReference>